<evidence type="ECO:0000313" key="3">
    <source>
        <dbReference type="Proteomes" id="UP000276133"/>
    </source>
</evidence>
<dbReference type="AlphaFoldDB" id="A0A3M7RJP2"/>
<comment type="caution">
    <text evidence="2">The sequence shown here is derived from an EMBL/GenBank/DDBJ whole genome shotgun (WGS) entry which is preliminary data.</text>
</comment>
<evidence type="ECO:0000313" key="2">
    <source>
        <dbReference type="EMBL" id="RNA23704.1"/>
    </source>
</evidence>
<protein>
    <recommendedName>
        <fullName evidence="4">RRM domain-containing protein</fullName>
    </recommendedName>
</protein>
<evidence type="ECO:0000256" key="1">
    <source>
        <dbReference type="SAM" id="SignalP"/>
    </source>
</evidence>
<proteinExistence type="predicted"/>
<keyword evidence="1" id="KW-0732">Signal</keyword>
<feature type="chain" id="PRO_5017966723" description="RRM domain-containing protein" evidence="1">
    <location>
        <begin position="27"/>
        <end position="117"/>
    </location>
</feature>
<dbReference type="Proteomes" id="UP000276133">
    <property type="component" value="Unassembled WGS sequence"/>
</dbReference>
<name>A0A3M7RJP2_BRAPC</name>
<dbReference type="EMBL" id="REGN01003233">
    <property type="protein sequence ID" value="RNA23704.1"/>
    <property type="molecule type" value="Genomic_DNA"/>
</dbReference>
<accession>A0A3M7RJP2</accession>
<gene>
    <name evidence="2" type="ORF">BpHYR1_050229</name>
</gene>
<organism evidence="2 3">
    <name type="scientific">Brachionus plicatilis</name>
    <name type="common">Marine rotifer</name>
    <name type="synonym">Brachionus muelleri</name>
    <dbReference type="NCBI Taxonomy" id="10195"/>
    <lineage>
        <taxon>Eukaryota</taxon>
        <taxon>Metazoa</taxon>
        <taxon>Spiralia</taxon>
        <taxon>Gnathifera</taxon>
        <taxon>Rotifera</taxon>
        <taxon>Eurotatoria</taxon>
        <taxon>Monogononta</taxon>
        <taxon>Pseudotrocha</taxon>
        <taxon>Ploima</taxon>
        <taxon>Brachionidae</taxon>
        <taxon>Brachionus</taxon>
    </lineage>
</organism>
<evidence type="ECO:0008006" key="4">
    <source>
        <dbReference type="Google" id="ProtNLM"/>
    </source>
</evidence>
<feature type="signal peptide" evidence="1">
    <location>
        <begin position="1"/>
        <end position="26"/>
    </location>
</feature>
<reference evidence="2 3" key="1">
    <citation type="journal article" date="2018" name="Sci. Rep.">
        <title>Genomic signatures of local adaptation to the degree of environmental predictability in rotifers.</title>
        <authorList>
            <person name="Franch-Gras L."/>
            <person name="Hahn C."/>
            <person name="Garcia-Roger E.M."/>
            <person name="Carmona M.J."/>
            <person name="Serra M."/>
            <person name="Gomez A."/>
        </authorList>
    </citation>
    <scope>NUCLEOTIDE SEQUENCE [LARGE SCALE GENOMIC DNA]</scope>
    <source>
        <strain evidence="2">HYR1</strain>
    </source>
</reference>
<keyword evidence="3" id="KW-1185">Reference proteome</keyword>
<sequence>MMPHSGFRSLLIILFENLFQKHLTKAYYSAKDVKKRKYSNSCNYGFVKFSTKEQNKFKINSVNAEWCNIQSCINCKSLLMILNKKYINMQLTQIFYSCNYNVSILSVIMKRQYRPEK</sequence>